<dbReference type="RefSeq" id="WP_208649673.1">
    <property type="nucleotide sequence ID" value="NZ_CP036528.1"/>
</dbReference>
<name>A0A4P6UUV4_9BACL</name>
<sequence>MTLQLLMNHEESLGWSITKQMVETAKDVSETIKQSNYSSRQVVDSTAIVKKQRMLKKKLC</sequence>
<dbReference type="EMBL" id="CP036528">
    <property type="protein sequence ID" value="QBK25981.1"/>
    <property type="molecule type" value="Genomic_DNA"/>
</dbReference>
<dbReference type="AlphaFoldDB" id="A0A4P6UUV4"/>
<evidence type="ECO:0000313" key="1">
    <source>
        <dbReference type="EMBL" id="QBK25981.1"/>
    </source>
</evidence>
<evidence type="ECO:0000313" key="2">
    <source>
        <dbReference type="Proteomes" id="UP000291151"/>
    </source>
</evidence>
<accession>A0A4P6UUV4</accession>
<keyword evidence="2" id="KW-1185">Reference proteome</keyword>
<organism evidence="1 2">
    <name type="scientific">Ureibacillus thermophilus</name>
    <dbReference type="NCBI Taxonomy" id="367743"/>
    <lineage>
        <taxon>Bacteria</taxon>
        <taxon>Bacillati</taxon>
        <taxon>Bacillota</taxon>
        <taxon>Bacilli</taxon>
        <taxon>Bacillales</taxon>
        <taxon>Caryophanaceae</taxon>
        <taxon>Ureibacillus</taxon>
    </lineage>
</organism>
<reference evidence="1 2" key="1">
    <citation type="submission" date="2019-02" db="EMBL/GenBank/DDBJ databases">
        <title>Ureibacillus thermophilus.</title>
        <authorList>
            <person name="Sunny J.S."/>
            <person name="Natarajan A."/>
            <person name="Saleena L.M."/>
        </authorList>
    </citation>
    <scope>NUCLEOTIDE SEQUENCE [LARGE SCALE GENOMIC DNA]</scope>
    <source>
        <strain evidence="1 2">LM102</strain>
    </source>
</reference>
<dbReference type="KEGG" id="uth:DKZ56_08980"/>
<dbReference type="Proteomes" id="UP000291151">
    <property type="component" value="Chromosome"/>
</dbReference>
<gene>
    <name evidence="1" type="ORF">DKZ56_08980</name>
</gene>
<proteinExistence type="predicted"/>
<protein>
    <submittedName>
        <fullName evidence="1">Uncharacterized protein</fullName>
    </submittedName>
</protein>